<protein>
    <submittedName>
        <fullName evidence="2">CoA-transferase family III</fullName>
    </submittedName>
</protein>
<dbReference type="AlphaFoldDB" id="A0AA39WWT4"/>
<gene>
    <name evidence="2" type="ORF">B0T14DRAFT_426471</name>
</gene>
<dbReference type="GO" id="GO:0003824">
    <property type="term" value="F:catalytic activity"/>
    <property type="evidence" value="ECO:0007669"/>
    <property type="project" value="InterPro"/>
</dbReference>
<evidence type="ECO:0000256" key="1">
    <source>
        <dbReference type="ARBA" id="ARBA00008383"/>
    </source>
</evidence>
<comment type="similarity">
    <text evidence="1">Belongs to the CoA-transferase III family.</text>
</comment>
<evidence type="ECO:0000313" key="3">
    <source>
        <dbReference type="Proteomes" id="UP001175000"/>
    </source>
</evidence>
<dbReference type="Gene3D" id="3.40.50.10540">
    <property type="entry name" value="Crotonobetainyl-coa:carnitine coa-transferase, domain 1"/>
    <property type="match status" value="1"/>
</dbReference>
<dbReference type="InterPro" id="IPR023606">
    <property type="entry name" value="CoA-Trfase_III_dom_1_sf"/>
</dbReference>
<evidence type="ECO:0000313" key="2">
    <source>
        <dbReference type="EMBL" id="KAK0623026.1"/>
    </source>
</evidence>
<organism evidence="2 3">
    <name type="scientific">Immersiella caudata</name>
    <dbReference type="NCBI Taxonomy" id="314043"/>
    <lineage>
        <taxon>Eukaryota</taxon>
        <taxon>Fungi</taxon>
        <taxon>Dikarya</taxon>
        <taxon>Ascomycota</taxon>
        <taxon>Pezizomycotina</taxon>
        <taxon>Sordariomycetes</taxon>
        <taxon>Sordariomycetidae</taxon>
        <taxon>Sordariales</taxon>
        <taxon>Lasiosphaeriaceae</taxon>
        <taxon>Immersiella</taxon>
    </lineage>
</organism>
<dbReference type="Proteomes" id="UP001175000">
    <property type="component" value="Unassembled WGS sequence"/>
</dbReference>
<dbReference type="PANTHER" id="PTHR48229:SF1">
    <property type="entry name" value="ALPHA METHYLACYL-COA RACEMASE-RELATED"/>
    <property type="match status" value="1"/>
</dbReference>
<dbReference type="InterPro" id="IPR003673">
    <property type="entry name" value="CoA-Trfase_fam_III"/>
</dbReference>
<dbReference type="PANTHER" id="PTHR48229">
    <property type="entry name" value="CAIB/BAIF FAMILY ENZYME (AFU_ORTHOLOGUE AFUA_1G05360)-RELATED"/>
    <property type="match status" value="1"/>
</dbReference>
<name>A0AA39WWT4_9PEZI</name>
<sequence>MAITPTTGVVPTPVPYSVKAGAAKALRNLINACNINLPQEFLRHCPGIDFTARSPGSDRVHFPSPLREQDTMLAIKALEACAAAAIADLRCGVDPQSDYKRRITIDVDKTSCFLMSAYLTTVDGMGKQDPGVKAKVPDTDLHRAQSILYRRLSANLYETKNPGEYYHIHGSLEATKTLKMIGLPPFNPAMTDYRTCINTIESAVKQFTIEELDRMNVMHEQAGIPALTWDQFRRSSHGEALQNMPPLSVDRMDKWTPEVEFSPSDNRCGPQHALHGIKVLELCRVIAGPTIGRSLAAHGATVLKVTSPALPDVPFFQVDVNTGKHTTGLNLRDKSHRVTFNRLVADADVIIDGYRPGALARLGIDKASLVEMARKRGRGIVYVAEDCFGGTIGTGTAHMPGADWASRPGWQQIADCVTGVAWAQGEFMGVNAPVVPPFPMSDYGTGALGAVAAMAGLYRRATEGGSWICRTSLCQYDVFLMNQGLLPETEQRRLRKVHDDAFFKLRHHDSVDEVGRRALASLRRVVPHLFDSALMQQAESTGFGGVVAWPKEAIKVEGLRVGHLRAARPNGFDEASWADWEEDAGLAKASQAQPHLY</sequence>
<keyword evidence="3" id="KW-1185">Reference proteome</keyword>
<dbReference type="SUPFAM" id="SSF89796">
    <property type="entry name" value="CoA-transferase family III (CaiB/BaiF)"/>
    <property type="match status" value="2"/>
</dbReference>
<comment type="caution">
    <text evidence="2">The sequence shown here is derived from an EMBL/GenBank/DDBJ whole genome shotgun (WGS) entry which is preliminary data.</text>
</comment>
<dbReference type="InterPro" id="IPR052985">
    <property type="entry name" value="CoA-trans_III_biosynth/detox"/>
</dbReference>
<dbReference type="Pfam" id="PF02515">
    <property type="entry name" value="CoA_transf_3"/>
    <property type="match status" value="1"/>
</dbReference>
<proteinExistence type="inferred from homology"/>
<reference evidence="2" key="1">
    <citation type="submission" date="2023-06" db="EMBL/GenBank/DDBJ databases">
        <title>Genome-scale phylogeny and comparative genomics of the fungal order Sordariales.</title>
        <authorList>
            <consortium name="Lawrence Berkeley National Laboratory"/>
            <person name="Hensen N."/>
            <person name="Bonometti L."/>
            <person name="Westerberg I."/>
            <person name="Brannstrom I.O."/>
            <person name="Guillou S."/>
            <person name="Cros-Aarteil S."/>
            <person name="Calhoun S."/>
            <person name="Haridas S."/>
            <person name="Kuo A."/>
            <person name="Mondo S."/>
            <person name="Pangilinan J."/>
            <person name="Riley R."/>
            <person name="Labutti K."/>
            <person name="Andreopoulos B."/>
            <person name="Lipzen A."/>
            <person name="Chen C."/>
            <person name="Yanf M."/>
            <person name="Daum C."/>
            <person name="Ng V."/>
            <person name="Clum A."/>
            <person name="Steindorff A."/>
            <person name="Ohm R."/>
            <person name="Martin F."/>
            <person name="Silar P."/>
            <person name="Natvig D."/>
            <person name="Lalanne C."/>
            <person name="Gautier V."/>
            <person name="Ament-Velasquez S.L."/>
            <person name="Kruys A."/>
            <person name="Hutchinson M.I."/>
            <person name="Powell A.J."/>
            <person name="Barry K."/>
            <person name="Miller A.N."/>
            <person name="Grigoriev I.V."/>
            <person name="Debuchy R."/>
            <person name="Gladieux P."/>
            <person name="Thoren M.H."/>
            <person name="Johannesson H."/>
        </authorList>
    </citation>
    <scope>NUCLEOTIDE SEQUENCE</scope>
    <source>
        <strain evidence="2">CBS 606.72</strain>
    </source>
</reference>
<dbReference type="EMBL" id="JAULSU010000003">
    <property type="protein sequence ID" value="KAK0623026.1"/>
    <property type="molecule type" value="Genomic_DNA"/>
</dbReference>
<accession>A0AA39WWT4</accession>